<keyword evidence="3" id="KW-1185">Reference proteome</keyword>
<evidence type="ECO:0000313" key="3">
    <source>
        <dbReference type="Proteomes" id="UP000747542"/>
    </source>
</evidence>
<dbReference type="SUPFAM" id="SSF56219">
    <property type="entry name" value="DNase I-like"/>
    <property type="match status" value="1"/>
</dbReference>
<sequence length="631" mass="69875">MIHKWQCQHKTWATAEHQRGVHQVLVSHDSNTAPAPRVVQPRAYYSSYAVLPSSTSPQNTVMLTVLGSVPDQNGGLRSSILSSVINDFWCLLGNTAKIGQCGERVKVKPYVTNPKQCCYCQMYGHVSHTCRTVFLQQLCVNCGRGHEVHKCPGPVCCFHCSEVHPASSSECDCFRVEKERLKIRTRDKVSFAEARSTALRYISSHGDTYIQVLSRHKARRTVTVTPPRKSSVPVLNSAPTPDSMPPILSPQTSLVVAEVHMDEAGTSATPHLSSTCHPEMPNDLLPEVSGAETPAKIELTGGITSMDPPSWEPYPGVNSGVGPSDGSTSVATKPQTHLSTLDRTEGLSPTQVHQQRDCKRHMYTLWGDTIVNPMSDLIALIIEEMDLGILNTGDITHCHVQNHTTTATDLSLCSADPLLDFGRRVTDNVRGSDHYPILLSTPEVLPTPQVPHWWSDKADWDLFKELVKVDRSIEEFSSVNKAVEYLASLFQWAGHCTIPRTSDRVQKRELTIAGKFLSNLLPVLRANDDNSVAAPQEVAEFFATKFAGVSSMAAQSSEFKQVCRVEESRALDFGVRCGETYNITFSMKEMRTTLSLTGDTSPGPDDIPFLMIHHLEVEAQIFLLEIYNRIW</sequence>
<dbReference type="AlphaFoldDB" id="A0A8J5N2T0"/>
<dbReference type="Proteomes" id="UP000747542">
    <property type="component" value="Unassembled WGS sequence"/>
</dbReference>
<dbReference type="InterPro" id="IPR036691">
    <property type="entry name" value="Endo/exonu/phosph_ase_sf"/>
</dbReference>
<evidence type="ECO:0000256" key="1">
    <source>
        <dbReference type="SAM" id="MobiDB-lite"/>
    </source>
</evidence>
<gene>
    <name evidence="2" type="primary">Ptpn23-L2</name>
    <name evidence="2" type="ORF">Hamer_G009522</name>
</gene>
<name>A0A8J5N2T0_HOMAM</name>
<feature type="region of interest" description="Disordered" evidence="1">
    <location>
        <begin position="321"/>
        <end position="354"/>
    </location>
</feature>
<reference evidence="2" key="1">
    <citation type="journal article" date="2021" name="Sci. Adv.">
        <title>The American lobster genome reveals insights on longevity, neural, and immune adaptations.</title>
        <authorList>
            <person name="Polinski J.M."/>
            <person name="Zimin A.V."/>
            <person name="Clark K.F."/>
            <person name="Kohn A.B."/>
            <person name="Sadowski N."/>
            <person name="Timp W."/>
            <person name="Ptitsyn A."/>
            <person name="Khanna P."/>
            <person name="Romanova D.Y."/>
            <person name="Williams P."/>
            <person name="Greenwood S.J."/>
            <person name="Moroz L.L."/>
            <person name="Walt D.R."/>
            <person name="Bodnar A.G."/>
        </authorList>
    </citation>
    <scope>NUCLEOTIDE SEQUENCE</scope>
    <source>
        <strain evidence="2">GMGI-L3</strain>
    </source>
</reference>
<comment type="caution">
    <text evidence="2">The sequence shown here is derived from an EMBL/GenBank/DDBJ whole genome shotgun (WGS) entry which is preliminary data.</text>
</comment>
<dbReference type="Gene3D" id="3.60.10.10">
    <property type="entry name" value="Endonuclease/exonuclease/phosphatase"/>
    <property type="match status" value="1"/>
</dbReference>
<protein>
    <submittedName>
        <fullName evidence="2">Putative Tyrosine-protein phosphatase non-receptor type 23-like 2</fullName>
    </submittedName>
</protein>
<feature type="compositionally biased region" description="Polar residues" evidence="1">
    <location>
        <begin position="325"/>
        <end position="339"/>
    </location>
</feature>
<evidence type="ECO:0000313" key="2">
    <source>
        <dbReference type="EMBL" id="KAG7172181.1"/>
    </source>
</evidence>
<feature type="region of interest" description="Disordered" evidence="1">
    <location>
        <begin position="220"/>
        <end position="247"/>
    </location>
</feature>
<proteinExistence type="predicted"/>
<accession>A0A8J5N2T0</accession>
<dbReference type="EMBL" id="JAHLQT010011563">
    <property type="protein sequence ID" value="KAG7172181.1"/>
    <property type="molecule type" value="Genomic_DNA"/>
</dbReference>
<organism evidence="2 3">
    <name type="scientific">Homarus americanus</name>
    <name type="common">American lobster</name>
    <dbReference type="NCBI Taxonomy" id="6706"/>
    <lineage>
        <taxon>Eukaryota</taxon>
        <taxon>Metazoa</taxon>
        <taxon>Ecdysozoa</taxon>
        <taxon>Arthropoda</taxon>
        <taxon>Crustacea</taxon>
        <taxon>Multicrustacea</taxon>
        <taxon>Malacostraca</taxon>
        <taxon>Eumalacostraca</taxon>
        <taxon>Eucarida</taxon>
        <taxon>Decapoda</taxon>
        <taxon>Pleocyemata</taxon>
        <taxon>Astacidea</taxon>
        <taxon>Nephropoidea</taxon>
        <taxon>Nephropidae</taxon>
        <taxon>Homarus</taxon>
    </lineage>
</organism>